<proteinExistence type="predicted"/>
<evidence type="ECO:0008006" key="3">
    <source>
        <dbReference type="Google" id="ProtNLM"/>
    </source>
</evidence>
<dbReference type="Gene3D" id="3.40.50.300">
    <property type="entry name" value="P-loop containing nucleotide triphosphate hydrolases"/>
    <property type="match status" value="2"/>
</dbReference>
<dbReference type="SUPFAM" id="SSF52540">
    <property type="entry name" value="P-loop containing nucleoside triphosphate hydrolases"/>
    <property type="match status" value="2"/>
</dbReference>
<reference evidence="2" key="1">
    <citation type="journal article" date="2019" name="Int. J. Syst. Evol. Microbiol.">
        <title>The Global Catalogue of Microorganisms (GCM) 10K type strain sequencing project: providing services to taxonomists for standard genome sequencing and annotation.</title>
        <authorList>
            <consortium name="The Broad Institute Genomics Platform"/>
            <consortium name="The Broad Institute Genome Sequencing Center for Infectious Disease"/>
            <person name="Wu L."/>
            <person name="Ma J."/>
        </authorList>
    </citation>
    <scope>NUCLEOTIDE SEQUENCE [LARGE SCALE GENOMIC DNA]</scope>
    <source>
        <strain evidence="2">KCTC 52141</strain>
    </source>
</reference>
<gene>
    <name evidence="1" type="ORF">ACFOEB_10480</name>
</gene>
<dbReference type="EMBL" id="JBHRTL010000006">
    <property type="protein sequence ID" value="MFC3155626.1"/>
    <property type="molecule type" value="Genomic_DNA"/>
</dbReference>
<evidence type="ECO:0000313" key="2">
    <source>
        <dbReference type="Proteomes" id="UP001595548"/>
    </source>
</evidence>
<keyword evidence="2" id="KW-1185">Reference proteome</keyword>
<sequence length="715" mass="80481">MSRNATPVRVDRIVLHIGTEKTGTSSIQHFLSNNRAELAAEGVVYPRFTGLNGGSQWGVVAAVQGRPWKTEIGARLGIRNKGGADTYRQRLLEAFDQELLACPGCHTLILSSEHFHSRLIGPARLHALKKLLSRWSDNVQVVVYFRRQDRVAISHYSTKLKTGQAEPRVFSAIAGDLLPYYYDYERIYANWSRVFGEKALHAGIFAPKHLAGGDLLTDFCDRIGIAEEGKSRPAKINESLSETGVQLLLELNRQWPKEPLKGVNPSRELLAASIGREHRGRNVPATRAQAQAFYAHFAPGNARLAKKAFPALVGPLFDEGFSDYPEVLAPRDTDLSAEVRRRIRGWRAASVAEQKLGVTRRLLSALQLLGGAAARIKLLAARAGRWRMRPLKVSTTGLPPVFLHMGLPKTATTTLQETLFGQHPGICYLGKRNGWMAKKHCASEEVYRALRPILWRCWAPTNVVQAHSVLQAYSQAQGPEKPILGSWEALLIKPPVEFQYILREAQNVLGDVHVIATLRNPLKRLPSAYLHALRDCARHGKHHTIPKNRAFIPLDKWLAGPSWWRLTNDTRFDFGKNLRFAVEFLGRDKVGIFLLEDMIEDREAFFASILDFMGVDNAGVELFEDRHLNPALTAAELEFLQTIEASEDERKRWFELSNRERRLSLKDVAKKGDGDKCKIVLSDAQRALIEARSRELNRWLVDTFDLDLARHGYPL</sequence>
<dbReference type="Proteomes" id="UP001595548">
    <property type="component" value="Unassembled WGS sequence"/>
</dbReference>
<evidence type="ECO:0000313" key="1">
    <source>
        <dbReference type="EMBL" id="MFC3155626.1"/>
    </source>
</evidence>
<protein>
    <recommendedName>
        <fullName evidence="3">Sulfotransferase domain-containing protein</fullName>
    </recommendedName>
</protein>
<comment type="caution">
    <text evidence="1">The sequence shown here is derived from an EMBL/GenBank/DDBJ whole genome shotgun (WGS) entry which is preliminary data.</text>
</comment>
<accession>A0ABV7HS63</accession>
<dbReference type="InterPro" id="IPR027417">
    <property type="entry name" value="P-loop_NTPase"/>
</dbReference>
<organism evidence="1 2">
    <name type="scientific">Gilvimarinus japonicus</name>
    <dbReference type="NCBI Taxonomy" id="1796469"/>
    <lineage>
        <taxon>Bacteria</taxon>
        <taxon>Pseudomonadati</taxon>
        <taxon>Pseudomonadota</taxon>
        <taxon>Gammaproteobacteria</taxon>
        <taxon>Cellvibrionales</taxon>
        <taxon>Cellvibrionaceae</taxon>
        <taxon>Gilvimarinus</taxon>
    </lineage>
</organism>
<name>A0ABV7HS63_9GAMM</name>
<dbReference type="RefSeq" id="WP_382416423.1">
    <property type="nucleotide sequence ID" value="NZ_AP031500.1"/>
</dbReference>